<comment type="caution">
    <text evidence="1">The sequence shown here is derived from an EMBL/GenBank/DDBJ whole genome shotgun (WGS) entry which is preliminary data.</text>
</comment>
<organism evidence="1 2">
    <name type="scientific">Actinomadura miaoliensis</name>
    <dbReference type="NCBI Taxonomy" id="430685"/>
    <lineage>
        <taxon>Bacteria</taxon>
        <taxon>Bacillati</taxon>
        <taxon>Actinomycetota</taxon>
        <taxon>Actinomycetes</taxon>
        <taxon>Streptosporangiales</taxon>
        <taxon>Thermomonosporaceae</taxon>
        <taxon>Actinomadura</taxon>
    </lineage>
</organism>
<dbReference type="Proteomes" id="UP001500683">
    <property type="component" value="Unassembled WGS sequence"/>
</dbReference>
<evidence type="ECO:0000313" key="2">
    <source>
        <dbReference type="Proteomes" id="UP001500683"/>
    </source>
</evidence>
<name>A0ABP7UVL0_9ACTN</name>
<evidence type="ECO:0000313" key="1">
    <source>
        <dbReference type="EMBL" id="GAA4053980.1"/>
    </source>
</evidence>
<proteinExistence type="predicted"/>
<gene>
    <name evidence="1" type="ORF">GCM10022214_00690</name>
</gene>
<keyword evidence="2" id="KW-1185">Reference proteome</keyword>
<protein>
    <submittedName>
        <fullName evidence="1">Uncharacterized protein</fullName>
    </submittedName>
</protein>
<accession>A0ABP7UVL0</accession>
<reference evidence="2" key="1">
    <citation type="journal article" date="2019" name="Int. J. Syst. Evol. Microbiol.">
        <title>The Global Catalogue of Microorganisms (GCM) 10K type strain sequencing project: providing services to taxonomists for standard genome sequencing and annotation.</title>
        <authorList>
            <consortium name="The Broad Institute Genomics Platform"/>
            <consortium name="The Broad Institute Genome Sequencing Center for Infectious Disease"/>
            <person name="Wu L."/>
            <person name="Ma J."/>
        </authorList>
    </citation>
    <scope>NUCLEOTIDE SEQUENCE [LARGE SCALE GENOMIC DNA]</scope>
    <source>
        <strain evidence="2">JCM 16702</strain>
    </source>
</reference>
<sequence>MTDGGLPDQQADHVRWRATSRALEMAGGGTAPLRRGRATPIGARQDRRWHSMVQADGYALSGWLVDLLLDAPKALPRGGESGMPPPD</sequence>
<dbReference type="EMBL" id="BAAAZG010000001">
    <property type="protein sequence ID" value="GAA4053980.1"/>
    <property type="molecule type" value="Genomic_DNA"/>
</dbReference>